<dbReference type="Pfam" id="PF01553">
    <property type="entry name" value="Acyltransferase"/>
    <property type="match status" value="1"/>
</dbReference>
<reference evidence="4 5" key="1">
    <citation type="submission" date="2019-07" db="EMBL/GenBank/DDBJ databases">
        <title>Microlunatus dokdonensis sp. nov. isolated from the rhizospheric soil of the wild plant Elymus tsukushiensis.</title>
        <authorList>
            <person name="Ghim S.-Y."/>
            <person name="Hwang Y.-J."/>
            <person name="Son J.-S."/>
            <person name="Shin J.-H."/>
        </authorList>
    </citation>
    <scope>NUCLEOTIDE SEQUENCE [LARGE SCALE GENOMIC DNA]</scope>
    <source>
        <strain evidence="4 5">KUDC0627</strain>
    </source>
</reference>
<dbReference type="GO" id="GO:0005886">
    <property type="term" value="C:plasma membrane"/>
    <property type="evidence" value="ECO:0007669"/>
    <property type="project" value="TreeGrafter"/>
</dbReference>
<dbReference type="SUPFAM" id="SSF69593">
    <property type="entry name" value="Glycerol-3-phosphate (1)-acyltransferase"/>
    <property type="match status" value="1"/>
</dbReference>
<name>A0A516Q5W7_9ACTN</name>
<dbReference type="GO" id="GO:0003841">
    <property type="term" value="F:1-acylglycerol-3-phosphate O-acyltransferase activity"/>
    <property type="evidence" value="ECO:0007669"/>
    <property type="project" value="TreeGrafter"/>
</dbReference>
<dbReference type="EMBL" id="CP041692">
    <property type="protein sequence ID" value="QDP98850.1"/>
    <property type="molecule type" value="Genomic_DNA"/>
</dbReference>
<organism evidence="4 5">
    <name type="scientific">Microlunatus elymi</name>
    <dbReference type="NCBI Taxonomy" id="2596828"/>
    <lineage>
        <taxon>Bacteria</taxon>
        <taxon>Bacillati</taxon>
        <taxon>Actinomycetota</taxon>
        <taxon>Actinomycetes</taxon>
        <taxon>Propionibacteriales</taxon>
        <taxon>Propionibacteriaceae</taxon>
        <taxon>Microlunatus</taxon>
    </lineage>
</organism>
<proteinExistence type="predicted"/>
<dbReference type="SMART" id="SM00563">
    <property type="entry name" value="PlsC"/>
    <property type="match status" value="1"/>
</dbReference>
<dbReference type="InterPro" id="IPR002123">
    <property type="entry name" value="Plipid/glycerol_acylTrfase"/>
</dbReference>
<evidence type="ECO:0000256" key="2">
    <source>
        <dbReference type="ARBA" id="ARBA00023315"/>
    </source>
</evidence>
<keyword evidence="5" id="KW-1185">Reference proteome</keyword>
<evidence type="ECO:0000313" key="4">
    <source>
        <dbReference type="EMBL" id="QDP98850.1"/>
    </source>
</evidence>
<evidence type="ECO:0000313" key="5">
    <source>
        <dbReference type="Proteomes" id="UP000319263"/>
    </source>
</evidence>
<dbReference type="PANTHER" id="PTHR10434:SF55">
    <property type="entry name" value="POSSIBLE ACYLTRANSFERASE"/>
    <property type="match status" value="1"/>
</dbReference>
<keyword evidence="2 4" id="KW-0012">Acyltransferase</keyword>
<accession>A0A516Q5W7</accession>
<dbReference type="OrthoDB" id="9806008at2"/>
<dbReference type="KEGG" id="mik:FOE78_16055"/>
<dbReference type="CDD" id="cd07989">
    <property type="entry name" value="LPLAT_AGPAT-like"/>
    <property type="match status" value="1"/>
</dbReference>
<dbReference type="Proteomes" id="UP000319263">
    <property type="component" value="Chromosome"/>
</dbReference>
<gene>
    <name evidence="4" type="ORF">FOE78_16055</name>
</gene>
<protein>
    <submittedName>
        <fullName evidence="4">1-acyl-sn-glycerol-3-phosphate acyltransferase</fullName>
    </submittedName>
</protein>
<evidence type="ECO:0000256" key="1">
    <source>
        <dbReference type="ARBA" id="ARBA00022679"/>
    </source>
</evidence>
<dbReference type="GO" id="GO:0006654">
    <property type="term" value="P:phosphatidic acid biosynthetic process"/>
    <property type="evidence" value="ECO:0007669"/>
    <property type="project" value="TreeGrafter"/>
</dbReference>
<feature type="domain" description="Phospholipid/glycerol acyltransferase" evidence="3">
    <location>
        <begin position="45"/>
        <end position="163"/>
    </location>
</feature>
<keyword evidence="1 4" id="KW-0808">Transferase</keyword>
<dbReference type="PANTHER" id="PTHR10434">
    <property type="entry name" value="1-ACYL-SN-GLYCEROL-3-PHOSPHATE ACYLTRANSFERASE"/>
    <property type="match status" value="1"/>
</dbReference>
<sequence>MPTTPARSLRGLVRVVVGVTTALTRSDWRAADRLRTFAGEDGRGVILAVNHISNVDPLLVGSFLVRNGIWPRFLAKASLFGVPVLGPLLRAAGQIPVLRTSATAGDALEHAMTVLERGDSVVIYPEGTITDDPELWPMKGKTGAARLALRSGATVIPIGQWGAQQILYGKRSGCPRILPPKRISMLVGDPVRLDDLRSTPVTTENARIATRRIMSAITELVEELRPEQR</sequence>
<dbReference type="AlphaFoldDB" id="A0A516Q5W7"/>
<evidence type="ECO:0000259" key="3">
    <source>
        <dbReference type="SMART" id="SM00563"/>
    </source>
</evidence>